<dbReference type="Proteomes" id="UP000071859">
    <property type="component" value="Unassembled WGS sequence"/>
</dbReference>
<name>A0A158EHV9_9BURK</name>
<dbReference type="EMBL" id="FCOX02000097">
    <property type="protein sequence ID" value="SAL05996.1"/>
    <property type="molecule type" value="Genomic_DNA"/>
</dbReference>
<organism evidence="1 2">
    <name type="scientific">Caballeronia calidae</name>
    <dbReference type="NCBI Taxonomy" id="1777139"/>
    <lineage>
        <taxon>Bacteria</taxon>
        <taxon>Pseudomonadati</taxon>
        <taxon>Pseudomonadota</taxon>
        <taxon>Betaproteobacteria</taxon>
        <taxon>Burkholderiales</taxon>
        <taxon>Burkholderiaceae</taxon>
        <taxon>Caballeronia</taxon>
    </lineage>
</organism>
<dbReference type="OrthoDB" id="9135756at2"/>
<dbReference type="RefSeq" id="WP_062611927.1">
    <property type="nucleotide sequence ID" value="NZ_FCOX02000097.1"/>
</dbReference>
<sequence length="88" mass="9508">MILGPHMLATEFEHFARANISADAGPGQRADMQRAFYGGVLLVLNLTAILAELDDAQAVEALEEIRAEANAFALAQFLVATRLLEARP</sequence>
<dbReference type="AlphaFoldDB" id="A0A158EHV9"/>
<evidence type="ECO:0000313" key="2">
    <source>
        <dbReference type="Proteomes" id="UP000071859"/>
    </source>
</evidence>
<keyword evidence="2" id="KW-1185">Reference proteome</keyword>
<protein>
    <submittedName>
        <fullName evidence="1">Uncharacterized protein</fullName>
    </submittedName>
</protein>
<accession>A0A158EHV9</accession>
<comment type="caution">
    <text evidence="1">The sequence shown here is derived from an EMBL/GenBank/DDBJ whole genome shotgun (WGS) entry which is preliminary data.</text>
</comment>
<proteinExistence type="predicted"/>
<evidence type="ECO:0000313" key="1">
    <source>
        <dbReference type="EMBL" id="SAL05996.1"/>
    </source>
</evidence>
<gene>
    <name evidence="1" type="ORF">AWB78_07819</name>
</gene>
<reference evidence="1" key="1">
    <citation type="submission" date="2016-01" db="EMBL/GenBank/DDBJ databases">
        <authorList>
            <person name="Peeters C."/>
        </authorList>
    </citation>
    <scope>NUCLEOTIDE SEQUENCE</scope>
    <source>
        <strain evidence="1">LMG 29321</strain>
    </source>
</reference>